<reference evidence="2 3" key="1">
    <citation type="submission" date="2019-04" db="EMBL/GenBank/DDBJ databases">
        <title>Streptomyces rhizosphaericola sp. nov., an actinobacterium isolated from the wheat rhizosphere.</title>
        <authorList>
            <person name="Vargas Hoyos H.A."/>
            <person name="Santos S.N."/>
            <person name="Genuario D.B."/>
            <person name="Melo I.S."/>
            <person name="Da Silva L.J."/>
            <person name="Da Silva F.S.P."/>
            <person name="Zucchi T.D."/>
        </authorList>
    </citation>
    <scope>NUCLEOTIDE SEQUENCE [LARGE SCALE GENOMIC DNA]</scope>
    <source>
        <strain evidence="2 3">1AS2c</strain>
    </source>
</reference>
<evidence type="ECO:0008006" key="4">
    <source>
        <dbReference type="Google" id="ProtNLM"/>
    </source>
</evidence>
<keyword evidence="3" id="KW-1185">Reference proteome</keyword>
<dbReference type="RefSeq" id="WP_136017775.1">
    <property type="nucleotide sequence ID" value="NZ_SRZK01000804.1"/>
</dbReference>
<evidence type="ECO:0000256" key="1">
    <source>
        <dbReference type="SAM" id="MobiDB-lite"/>
    </source>
</evidence>
<name>A0ABY2P524_9ACTN</name>
<organism evidence="2 3">
    <name type="scientific">Streptomyces rhizosphaericola</name>
    <dbReference type="NCBI Taxonomy" id="2564098"/>
    <lineage>
        <taxon>Bacteria</taxon>
        <taxon>Bacillati</taxon>
        <taxon>Actinomycetota</taxon>
        <taxon>Actinomycetes</taxon>
        <taxon>Kitasatosporales</taxon>
        <taxon>Streptomycetaceae</taxon>
        <taxon>Streptomyces</taxon>
    </lineage>
</organism>
<evidence type="ECO:0000313" key="2">
    <source>
        <dbReference type="EMBL" id="TGY90973.1"/>
    </source>
</evidence>
<dbReference type="EMBL" id="SRZK01000804">
    <property type="protein sequence ID" value="TGY90973.1"/>
    <property type="molecule type" value="Genomic_DNA"/>
</dbReference>
<accession>A0ABY2P524</accession>
<feature type="region of interest" description="Disordered" evidence="1">
    <location>
        <begin position="143"/>
        <end position="170"/>
    </location>
</feature>
<sequence>PGPEPAAERSPSAGPVPDRAELEARAGAAQLVTDHVWVTGAAGYALARQSVGVLGDDGFGSSYTAPDGGLFQLSVERRPHAVAECTGAASPAGGTEPPETCERDGEHWYRATESDHAYARERGGLVITVSGAREQVDRATLRSAARAAHRADDHELDRVLPPAGGGSGQR</sequence>
<proteinExistence type="predicted"/>
<dbReference type="Proteomes" id="UP000306274">
    <property type="component" value="Unassembled WGS sequence"/>
</dbReference>
<gene>
    <name evidence="2" type="ORF">E5Z02_33615</name>
</gene>
<feature type="non-terminal residue" evidence="2">
    <location>
        <position position="1"/>
    </location>
</feature>
<feature type="non-terminal residue" evidence="2">
    <location>
        <position position="170"/>
    </location>
</feature>
<comment type="caution">
    <text evidence="2">The sequence shown here is derived from an EMBL/GenBank/DDBJ whole genome shotgun (WGS) entry which is preliminary data.</text>
</comment>
<feature type="compositionally biased region" description="Basic and acidic residues" evidence="1">
    <location>
        <begin position="149"/>
        <end position="158"/>
    </location>
</feature>
<protein>
    <recommendedName>
        <fullName evidence="4">Serine/threonine protein kinase</fullName>
    </recommendedName>
</protein>
<evidence type="ECO:0000313" key="3">
    <source>
        <dbReference type="Proteomes" id="UP000306274"/>
    </source>
</evidence>
<feature type="region of interest" description="Disordered" evidence="1">
    <location>
        <begin position="84"/>
        <end position="103"/>
    </location>
</feature>